<dbReference type="Gene3D" id="1.25.40.10">
    <property type="entry name" value="Tetratricopeptide repeat domain"/>
    <property type="match status" value="1"/>
</dbReference>
<evidence type="ECO:0000313" key="11">
    <source>
        <dbReference type="Proteomes" id="UP000076420"/>
    </source>
</evidence>
<feature type="coiled-coil region" evidence="7">
    <location>
        <begin position="375"/>
        <end position="422"/>
    </location>
</feature>
<gene>
    <name evidence="10" type="primary">106069010</name>
</gene>
<evidence type="ECO:0000259" key="9">
    <source>
        <dbReference type="PROSITE" id="PS50076"/>
    </source>
</evidence>
<dbReference type="PRINTS" id="PR00625">
    <property type="entry name" value="JDOMAIN"/>
</dbReference>
<feature type="repeat" description="TPR" evidence="6">
    <location>
        <begin position="69"/>
        <end position="102"/>
    </location>
</feature>
<evidence type="ECO:0000256" key="4">
    <source>
        <dbReference type="ARBA" id="ARBA00022803"/>
    </source>
</evidence>
<comment type="subcellular location">
    <subcellularLocation>
        <location evidence="1">Endoplasmic reticulum lumen</location>
    </subcellularLocation>
</comment>
<name>A0A2C9LGL2_BIOGL</name>
<dbReference type="PANTHER" id="PTHR44140">
    <property type="entry name" value="LD25575P"/>
    <property type="match status" value="1"/>
</dbReference>
<keyword evidence="2" id="KW-0732">Signal</keyword>
<keyword evidence="7" id="KW-0175">Coiled coil</keyword>
<evidence type="ECO:0000256" key="3">
    <source>
        <dbReference type="ARBA" id="ARBA00022737"/>
    </source>
</evidence>
<dbReference type="PROSITE" id="PS50076">
    <property type="entry name" value="DNAJ_2"/>
    <property type="match status" value="1"/>
</dbReference>
<dbReference type="GO" id="GO:0034975">
    <property type="term" value="P:protein folding in endoplasmic reticulum"/>
    <property type="evidence" value="ECO:0007669"/>
    <property type="project" value="TreeGrafter"/>
</dbReference>
<dbReference type="InterPro" id="IPR036869">
    <property type="entry name" value="J_dom_sf"/>
</dbReference>
<evidence type="ECO:0000256" key="5">
    <source>
        <dbReference type="ARBA" id="ARBA00022824"/>
    </source>
</evidence>
<feature type="coiled-coil region" evidence="7">
    <location>
        <begin position="287"/>
        <end position="314"/>
    </location>
</feature>
<proteinExistence type="predicted"/>
<evidence type="ECO:0000256" key="2">
    <source>
        <dbReference type="ARBA" id="ARBA00022729"/>
    </source>
</evidence>
<dbReference type="GO" id="GO:0051787">
    <property type="term" value="F:misfolded protein binding"/>
    <property type="evidence" value="ECO:0007669"/>
    <property type="project" value="TreeGrafter"/>
</dbReference>
<feature type="domain" description="J" evidence="9">
    <location>
        <begin position="423"/>
        <end position="490"/>
    </location>
</feature>
<dbReference type="Gene3D" id="1.10.287.110">
    <property type="entry name" value="DnaJ domain"/>
    <property type="match status" value="1"/>
</dbReference>
<dbReference type="OrthoDB" id="1726119at2759"/>
<dbReference type="VEuPathDB" id="VectorBase:BGLB030769"/>
<dbReference type="InterPro" id="IPR011990">
    <property type="entry name" value="TPR-like_helical_dom_sf"/>
</dbReference>
<dbReference type="GO" id="GO:0005788">
    <property type="term" value="C:endoplasmic reticulum lumen"/>
    <property type="evidence" value="ECO:0007669"/>
    <property type="project" value="UniProtKB-SubCell"/>
</dbReference>
<dbReference type="SMART" id="SM00028">
    <property type="entry name" value="TPR"/>
    <property type="match status" value="7"/>
</dbReference>
<evidence type="ECO:0000256" key="6">
    <source>
        <dbReference type="PROSITE-ProRule" id="PRU00339"/>
    </source>
</evidence>
<dbReference type="EnsemblMetazoa" id="BGLB030769-RC">
    <property type="protein sequence ID" value="BGLB030769-PC"/>
    <property type="gene ID" value="BGLB030769"/>
</dbReference>
<evidence type="ECO:0000313" key="10">
    <source>
        <dbReference type="EnsemblMetazoa" id="BGLB030769-PC"/>
    </source>
</evidence>
<dbReference type="Pfam" id="PF13432">
    <property type="entry name" value="TPR_16"/>
    <property type="match status" value="1"/>
</dbReference>
<dbReference type="Proteomes" id="UP000076420">
    <property type="component" value="Unassembled WGS sequence"/>
</dbReference>
<dbReference type="VEuPathDB" id="VectorBase:BGLAX_030828"/>
<feature type="repeat" description="TPR" evidence="6">
    <location>
        <begin position="251"/>
        <end position="284"/>
    </location>
</feature>
<accession>A0A2C9LGL2</accession>
<dbReference type="AlphaFoldDB" id="A0A2C9LGL2"/>
<keyword evidence="4 6" id="KW-0802">TPR repeat</keyword>
<feature type="repeat" description="TPR" evidence="6">
    <location>
        <begin position="103"/>
        <end position="136"/>
    </location>
</feature>
<dbReference type="Pfam" id="PF00226">
    <property type="entry name" value="DnaJ"/>
    <property type="match status" value="1"/>
</dbReference>
<dbReference type="SUPFAM" id="SSF46565">
    <property type="entry name" value="Chaperone J-domain"/>
    <property type="match status" value="1"/>
</dbReference>
<evidence type="ECO:0000256" key="1">
    <source>
        <dbReference type="ARBA" id="ARBA00004319"/>
    </source>
</evidence>
<dbReference type="KEGG" id="bgt:106069010"/>
<feature type="compositionally biased region" description="Basic and acidic residues" evidence="8">
    <location>
        <begin position="478"/>
        <end position="488"/>
    </location>
</feature>
<dbReference type="FunFam" id="1.25.40.10:FF:000224">
    <property type="entry name" value="DnaJ and TPR domain protein"/>
    <property type="match status" value="1"/>
</dbReference>
<keyword evidence="3" id="KW-0677">Repeat</keyword>
<protein>
    <recommendedName>
        <fullName evidence="9">J domain-containing protein</fullName>
    </recommendedName>
</protein>
<dbReference type="SMART" id="SM00271">
    <property type="entry name" value="DnaJ"/>
    <property type="match status" value="1"/>
</dbReference>
<reference evidence="10" key="1">
    <citation type="submission" date="2020-05" db="UniProtKB">
        <authorList>
            <consortium name="EnsemblMetazoa"/>
        </authorList>
    </citation>
    <scope>IDENTIFICATION</scope>
    <source>
        <strain evidence="10">BB02</strain>
    </source>
</reference>
<dbReference type="PANTHER" id="PTHR44140:SF2">
    <property type="entry name" value="LD25575P"/>
    <property type="match status" value="1"/>
</dbReference>
<dbReference type="InterPro" id="IPR001623">
    <property type="entry name" value="DnaJ_domain"/>
</dbReference>
<dbReference type="Pfam" id="PF14559">
    <property type="entry name" value="TPR_19"/>
    <property type="match status" value="1"/>
</dbReference>
<feature type="repeat" description="TPR" evidence="6">
    <location>
        <begin position="137"/>
        <end position="170"/>
    </location>
</feature>
<evidence type="ECO:0000256" key="8">
    <source>
        <dbReference type="SAM" id="MobiDB-lite"/>
    </source>
</evidence>
<dbReference type="InterPro" id="IPR051727">
    <property type="entry name" value="DnaJ_C3_Co-chaperones"/>
</dbReference>
<feature type="region of interest" description="Disordered" evidence="8">
    <location>
        <begin position="478"/>
        <end position="509"/>
    </location>
</feature>
<organism evidence="10 11">
    <name type="scientific">Biomphalaria glabrata</name>
    <name type="common">Bloodfluke planorb</name>
    <name type="synonym">Freshwater snail</name>
    <dbReference type="NCBI Taxonomy" id="6526"/>
    <lineage>
        <taxon>Eukaryota</taxon>
        <taxon>Metazoa</taxon>
        <taxon>Spiralia</taxon>
        <taxon>Lophotrochozoa</taxon>
        <taxon>Mollusca</taxon>
        <taxon>Gastropoda</taxon>
        <taxon>Heterobranchia</taxon>
        <taxon>Euthyneura</taxon>
        <taxon>Panpulmonata</taxon>
        <taxon>Hygrophila</taxon>
        <taxon>Lymnaeoidea</taxon>
        <taxon>Planorbidae</taxon>
        <taxon>Biomphalaria</taxon>
    </lineage>
</organism>
<dbReference type="STRING" id="6526.A0A2C9LGL2"/>
<evidence type="ECO:0000256" key="7">
    <source>
        <dbReference type="SAM" id="Coils"/>
    </source>
</evidence>
<dbReference type="CDD" id="cd06257">
    <property type="entry name" value="DnaJ"/>
    <property type="match status" value="1"/>
</dbReference>
<dbReference type="PROSITE" id="PS50005">
    <property type="entry name" value="TPR"/>
    <property type="match status" value="4"/>
</dbReference>
<dbReference type="InterPro" id="IPR019734">
    <property type="entry name" value="TPR_rpt"/>
</dbReference>
<dbReference type="GO" id="GO:0051087">
    <property type="term" value="F:protein-folding chaperone binding"/>
    <property type="evidence" value="ECO:0007669"/>
    <property type="project" value="TreeGrafter"/>
</dbReference>
<sequence>MMKLTYLEQIKSLALETVLLLSHIGEFLTMKCKWHSMEDWSRIVRSFTILLLTCDIYNFNLVEGVNPEVEKHLEMGKKLLAAGQLADALSHYHAAVDGDPDNYLTYFKRATVFLALGKSRSALPDLNKVVELKPDFTAARMQRGNVLMKQGKLNEALLDFNEVVQREPNNQDAIEKAGMIGPLQNDIEMAKGFFEHNAYEDVIRLLERPIELCPWDTDLREMRADAFIAQGEYFKAISDIRPTAKLTPDNTRAFFKMSLLHYKMGEEVDSLTQIRECLKLDPDHKECHDHYKKVKKLVKQLEEAQELKNNQKYEECINKAKNILKTEADVVPFILRAKSYLCHCNSQTGDVNETLKSCREVLQLDPENVDAMVDKAEAHIANEDYEAAIRELQGAQEVDQNNRRVQEALNKAQKLQKQSKKRDYYKILKVKRNASKKEILKAYRKLAVQWHPDKHEGEEKERAQKVFIDLAAAKEVLTDPEKRQRFDNGEDPLDPEEQHQHGGHPFFHQGFNPFGQGGFTFKFNFN</sequence>
<keyword evidence="5" id="KW-0256">Endoplasmic reticulum</keyword>
<dbReference type="SUPFAM" id="SSF48452">
    <property type="entry name" value="TPR-like"/>
    <property type="match status" value="1"/>
</dbReference>